<evidence type="ECO:0000259" key="3">
    <source>
        <dbReference type="Pfam" id="PF05222"/>
    </source>
</evidence>
<feature type="domain" description="Alanine dehydrogenase/pyridine nucleotide transhydrogenase N-terminal" evidence="3">
    <location>
        <begin position="40"/>
        <end position="102"/>
    </location>
</feature>
<organism evidence="4 5">
    <name type="scientific">Sulfidibacter corallicola</name>
    <dbReference type="NCBI Taxonomy" id="2818388"/>
    <lineage>
        <taxon>Bacteria</taxon>
        <taxon>Pseudomonadati</taxon>
        <taxon>Acidobacteriota</taxon>
        <taxon>Holophagae</taxon>
        <taxon>Acanthopleuribacterales</taxon>
        <taxon>Acanthopleuribacteraceae</taxon>
        <taxon>Sulfidibacter</taxon>
    </lineage>
</organism>
<dbReference type="InterPro" id="IPR036291">
    <property type="entry name" value="NAD(P)-bd_dom_sf"/>
</dbReference>
<dbReference type="GO" id="GO:0006524">
    <property type="term" value="P:alanine catabolic process"/>
    <property type="evidence" value="ECO:0007669"/>
    <property type="project" value="TreeGrafter"/>
</dbReference>
<dbReference type="SUPFAM" id="SSF51735">
    <property type="entry name" value="NAD(P)-binding Rossmann-fold domains"/>
    <property type="match status" value="1"/>
</dbReference>
<protein>
    <submittedName>
        <fullName evidence="4">Uncharacterized protein</fullName>
    </submittedName>
</protein>
<dbReference type="PANTHER" id="PTHR42795">
    <property type="entry name" value="ALANINE DEHYDROGENASE"/>
    <property type="match status" value="1"/>
</dbReference>
<dbReference type="KEGG" id="scor:J3U87_19085"/>
<dbReference type="Gene3D" id="3.40.50.720">
    <property type="entry name" value="NAD(P)-binding Rossmann-like Domain"/>
    <property type="match status" value="2"/>
</dbReference>
<proteinExistence type="predicted"/>
<dbReference type="Pfam" id="PF01262">
    <property type="entry name" value="AlaDh_PNT_C"/>
    <property type="match status" value="1"/>
</dbReference>
<dbReference type="GO" id="GO:0005886">
    <property type="term" value="C:plasma membrane"/>
    <property type="evidence" value="ECO:0007669"/>
    <property type="project" value="TreeGrafter"/>
</dbReference>
<dbReference type="RefSeq" id="WP_237377367.1">
    <property type="nucleotide sequence ID" value="NZ_CP071793.1"/>
</dbReference>
<sequence>MTQEKQYRGILPEPTPENGFQASGGLSVSFLLGTDVHIGEPETCEQRVAITPEQMGLLKRWLNELGIEGRFYVVSGAGNGAGFSDGMYVEVGAEIVEEEDLPRLERLPDVVHALKESTAYEATIPGAFIRIGALHSGDFTPDSGLAEFIAGGSFCGVFDGSAVGGFAYRCETDVKPKYPVPLRSSMSVYAGKLAGLDVSEHLDVDEKVVISGGGIAGTSAVSVLLEEKNLERIREILILEKSPLRCEQLREQYAEYPKVRIKQSGNVADEDLQGAKGFILTIFLQGSGATPKVARVEQMRLMREGAAIVDVAIDEGGGIRIPKDDEVDSVTGGRPRITAADVRGEIQALGKNLAYTADNHMPRRQPKLASVEHGETALMYLATLMYLCALKGSPEAALKFIMDQDYMEHPKTIMSALVLDLKHGMAFARQDNVMVLYRHVLKKSDEIRLFLKERGVQGVFA</sequence>
<evidence type="ECO:0000259" key="2">
    <source>
        <dbReference type="Pfam" id="PF01262"/>
    </source>
</evidence>
<dbReference type="PANTHER" id="PTHR42795:SF1">
    <property type="entry name" value="ALANINE DEHYDROGENASE"/>
    <property type="match status" value="1"/>
</dbReference>
<evidence type="ECO:0000313" key="5">
    <source>
        <dbReference type="Proteomes" id="UP000663929"/>
    </source>
</evidence>
<keyword evidence="5" id="KW-1185">Reference proteome</keyword>
<name>A0A8A4TDR0_SULCO</name>
<evidence type="ECO:0000313" key="4">
    <source>
        <dbReference type="EMBL" id="QTD47700.1"/>
    </source>
</evidence>
<accession>A0A8A4TDR0</accession>
<evidence type="ECO:0000256" key="1">
    <source>
        <dbReference type="ARBA" id="ARBA00023002"/>
    </source>
</evidence>
<keyword evidence="1" id="KW-0560">Oxidoreductase</keyword>
<feature type="domain" description="Alanine dehydrogenase/pyridine nucleotide transhydrogenase NAD(H)-binding" evidence="2">
    <location>
        <begin position="207"/>
        <end position="320"/>
    </location>
</feature>
<dbReference type="SUPFAM" id="SSF52283">
    <property type="entry name" value="Formate/glycerate dehydrogenase catalytic domain-like"/>
    <property type="match status" value="1"/>
</dbReference>
<dbReference type="AlphaFoldDB" id="A0A8A4TDR0"/>
<dbReference type="Pfam" id="PF05222">
    <property type="entry name" value="AlaDh_PNT_N"/>
    <property type="match status" value="1"/>
</dbReference>
<dbReference type="Proteomes" id="UP000663929">
    <property type="component" value="Chromosome"/>
</dbReference>
<dbReference type="InterPro" id="IPR007698">
    <property type="entry name" value="AlaDH/PNT_NAD(H)-bd"/>
</dbReference>
<reference evidence="4" key="1">
    <citation type="submission" date="2021-03" db="EMBL/GenBank/DDBJ databases">
        <title>Acanthopleuribacteraceae sp. M133.</title>
        <authorList>
            <person name="Wang G."/>
        </authorList>
    </citation>
    <scope>NUCLEOTIDE SEQUENCE</scope>
    <source>
        <strain evidence="4">M133</strain>
    </source>
</reference>
<dbReference type="GO" id="GO:0000286">
    <property type="term" value="F:alanine dehydrogenase activity"/>
    <property type="evidence" value="ECO:0007669"/>
    <property type="project" value="TreeGrafter"/>
</dbReference>
<gene>
    <name evidence="4" type="ORF">J3U87_19085</name>
</gene>
<dbReference type="InterPro" id="IPR007886">
    <property type="entry name" value="AlaDH/PNT_N"/>
</dbReference>
<dbReference type="EMBL" id="CP071793">
    <property type="protein sequence ID" value="QTD47700.1"/>
    <property type="molecule type" value="Genomic_DNA"/>
</dbReference>